<accession>A0ABS4G4Z2</accession>
<gene>
    <name evidence="1" type="ORF">J2Z34_002103</name>
</gene>
<dbReference type="RefSeq" id="WP_209459809.1">
    <property type="nucleotide sequence ID" value="NZ_JAGGKC010000017.1"/>
</dbReference>
<reference evidence="1 2" key="1">
    <citation type="submission" date="2021-03" db="EMBL/GenBank/DDBJ databases">
        <title>Genomic Encyclopedia of Type Strains, Phase IV (KMG-IV): sequencing the most valuable type-strain genomes for metagenomic binning, comparative biology and taxonomic classification.</title>
        <authorList>
            <person name="Goeker M."/>
        </authorList>
    </citation>
    <scope>NUCLEOTIDE SEQUENCE [LARGE SCALE GENOMIC DNA]</scope>
    <source>
        <strain evidence="1 2">DSM 6139</strain>
    </source>
</reference>
<comment type="caution">
    <text evidence="1">The sequence shown here is derived from an EMBL/GenBank/DDBJ whole genome shotgun (WGS) entry which is preliminary data.</text>
</comment>
<proteinExistence type="predicted"/>
<name>A0ABS4G4Z2_9CLOT</name>
<sequence>MEKQLTKEKLVEARTVEPGIKKDDDVKRREIEKASLNTVITDFNQFFNFLNLNGSWYRWVSGDYQISKVDSIGETMCKYLSMFCEENGISQDSFMSINHMITVSHRGVYYLFRTLNGNCDYAAVSIAELRPKARIIPWTTLSSFIQRKFEEI</sequence>
<evidence type="ECO:0000313" key="1">
    <source>
        <dbReference type="EMBL" id="MBP1919613.1"/>
    </source>
</evidence>
<dbReference type="Proteomes" id="UP001519271">
    <property type="component" value="Unassembled WGS sequence"/>
</dbReference>
<organism evidence="1 2">
    <name type="scientific">Youngiibacter multivorans</name>
    <dbReference type="NCBI Taxonomy" id="937251"/>
    <lineage>
        <taxon>Bacteria</taxon>
        <taxon>Bacillati</taxon>
        <taxon>Bacillota</taxon>
        <taxon>Clostridia</taxon>
        <taxon>Eubacteriales</taxon>
        <taxon>Clostridiaceae</taxon>
        <taxon>Youngiibacter</taxon>
    </lineage>
</organism>
<keyword evidence="2" id="KW-1185">Reference proteome</keyword>
<protein>
    <submittedName>
        <fullName evidence="1">Uncharacterized protein</fullName>
    </submittedName>
</protein>
<evidence type="ECO:0000313" key="2">
    <source>
        <dbReference type="Proteomes" id="UP001519271"/>
    </source>
</evidence>
<dbReference type="EMBL" id="JAGGKC010000017">
    <property type="protein sequence ID" value="MBP1919613.1"/>
    <property type="molecule type" value="Genomic_DNA"/>
</dbReference>